<dbReference type="EMBL" id="JBANMG010000008">
    <property type="protein sequence ID" value="KAK6949765.1"/>
    <property type="molecule type" value="Genomic_DNA"/>
</dbReference>
<sequence>MVRTRKEKKAANEIKLSHPDRTAVPSENTLLKLAQDRNLFEEAERKKRKNAKDNDSDSDDGDDLLSSTADRVLETMLLSISLSMLHFTLDVLVQHQYAISIIWPQIFVRSVQASVVFFLLVYVLHPHVSAPSFVPGLPVRFQSTLRQLIFLTASVVSGCYLIHISNKYSYLAVMKQSPPLGCIWIWSVIELDLPYAVLSLACTGGFFYQGGYTIKQPY</sequence>
<keyword evidence="2" id="KW-0812">Transmembrane</keyword>
<comment type="caution">
    <text evidence="4">The sequence shown here is derived from an EMBL/GenBank/DDBJ whole genome shotgun (WGS) entry which is preliminary data.</text>
</comment>
<name>A0AAX6MAT4_9PEZI</name>
<feature type="domain" description="DUF7719" evidence="3">
    <location>
        <begin position="146"/>
        <end position="214"/>
    </location>
</feature>
<feature type="transmembrane region" description="Helical" evidence="2">
    <location>
        <begin position="145"/>
        <end position="163"/>
    </location>
</feature>
<feature type="compositionally biased region" description="Basic and acidic residues" evidence="1">
    <location>
        <begin position="42"/>
        <end position="55"/>
    </location>
</feature>
<evidence type="ECO:0000256" key="1">
    <source>
        <dbReference type="SAM" id="MobiDB-lite"/>
    </source>
</evidence>
<protein>
    <recommendedName>
        <fullName evidence="3">DUF7719 domain-containing protein</fullName>
    </recommendedName>
</protein>
<keyword evidence="2" id="KW-1133">Transmembrane helix</keyword>
<dbReference type="InterPro" id="IPR056136">
    <property type="entry name" value="DUF7719"/>
</dbReference>
<proteinExistence type="predicted"/>
<reference evidence="4 5" key="1">
    <citation type="journal article" date="2024" name="Front Chem Biol">
        <title>Unveiling the potential of Daldinia eschscholtzii MFLUCC 19-0629 through bioactivity and bioinformatics studies for enhanced sustainable agriculture production.</title>
        <authorList>
            <person name="Brooks S."/>
            <person name="Weaver J.A."/>
            <person name="Klomchit A."/>
            <person name="Alharthi S.A."/>
            <person name="Onlamun T."/>
            <person name="Nurani R."/>
            <person name="Vong T.K."/>
            <person name="Alberti F."/>
            <person name="Greco C."/>
        </authorList>
    </citation>
    <scope>NUCLEOTIDE SEQUENCE [LARGE SCALE GENOMIC DNA]</scope>
    <source>
        <strain evidence="4">MFLUCC 19-0629</strain>
    </source>
</reference>
<keyword evidence="2" id="KW-0472">Membrane</keyword>
<dbReference type="Pfam" id="PF24841">
    <property type="entry name" value="DUF7719"/>
    <property type="match status" value="1"/>
</dbReference>
<accession>A0AAX6MAT4</accession>
<feature type="transmembrane region" description="Helical" evidence="2">
    <location>
        <begin position="101"/>
        <end position="124"/>
    </location>
</feature>
<evidence type="ECO:0000256" key="2">
    <source>
        <dbReference type="SAM" id="Phobius"/>
    </source>
</evidence>
<feature type="region of interest" description="Disordered" evidence="1">
    <location>
        <begin position="1"/>
        <end position="22"/>
    </location>
</feature>
<evidence type="ECO:0000313" key="5">
    <source>
        <dbReference type="Proteomes" id="UP001369815"/>
    </source>
</evidence>
<evidence type="ECO:0000259" key="3">
    <source>
        <dbReference type="Pfam" id="PF24841"/>
    </source>
</evidence>
<feature type="region of interest" description="Disordered" evidence="1">
    <location>
        <begin position="42"/>
        <end position="63"/>
    </location>
</feature>
<dbReference type="Proteomes" id="UP001369815">
    <property type="component" value="Unassembled WGS sequence"/>
</dbReference>
<keyword evidence="5" id="KW-1185">Reference proteome</keyword>
<dbReference type="AlphaFoldDB" id="A0AAX6MAT4"/>
<feature type="compositionally biased region" description="Basic and acidic residues" evidence="1">
    <location>
        <begin position="9"/>
        <end position="21"/>
    </location>
</feature>
<evidence type="ECO:0000313" key="4">
    <source>
        <dbReference type="EMBL" id="KAK6949765.1"/>
    </source>
</evidence>
<dbReference type="PANTHER" id="PTHR37846:SF1">
    <property type="entry name" value="DEACETYLASE-LIKE PROTEIN"/>
    <property type="match status" value="1"/>
</dbReference>
<organism evidence="4 5">
    <name type="scientific">Daldinia eschscholtzii</name>
    <dbReference type="NCBI Taxonomy" id="292717"/>
    <lineage>
        <taxon>Eukaryota</taxon>
        <taxon>Fungi</taxon>
        <taxon>Dikarya</taxon>
        <taxon>Ascomycota</taxon>
        <taxon>Pezizomycotina</taxon>
        <taxon>Sordariomycetes</taxon>
        <taxon>Xylariomycetidae</taxon>
        <taxon>Xylariales</taxon>
        <taxon>Hypoxylaceae</taxon>
        <taxon>Daldinia</taxon>
    </lineage>
</organism>
<gene>
    <name evidence="4" type="ORF">Daesc_008086</name>
</gene>
<dbReference type="PANTHER" id="PTHR37846">
    <property type="entry name" value="YALI0B21296P"/>
    <property type="match status" value="1"/>
</dbReference>